<dbReference type="AlphaFoldDB" id="X1C7U4"/>
<organism evidence="1">
    <name type="scientific">marine sediment metagenome</name>
    <dbReference type="NCBI Taxonomy" id="412755"/>
    <lineage>
        <taxon>unclassified sequences</taxon>
        <taxon>metagenomes</taxon>
        <taxon>ecological metagenomes</taxon>
    </lineage>
</organism>
<proteinExistence type="predicted"/>
<name>X1C7U4_9ZZZZ</name>
<dbReference type="EMBL" id="BART01011891">
    <property type="protein sequence ID" value="GAG89387.1"/>
    <property type="molecule type" value="Genomic_DNA"/>
</dbReference>
<reference evidence="1" key="1">
    <citation type="journal article" date="2014" name="Front. Microbiol.">
        <title>High frequency of phylogenetically diverse reductive dehalogenase-homologous genes in deep subseafloor sedimentary metagenomes.</title>
        <authorList>
            <person name="Kawai M."/>
            <person name="Futagami T."/>
            <person name="Toyoda A."/>
            <person name="Takaki Y."/>
            <person name="Nishi S."/>
            <person name="Hori S."/>
            <person name="Arai W."/>
            <person name="Tsubouchi T."/>
            <person name="Morono Y."/>
            <person name="Uchiyama I."/>
            <person name="Ito T."/>
            <person name="Fujiyama A."/>
            <person name="Inagaki F."/>
            <person name="Takami H."/>
        </authorList>
    </citation>
    <scope>NUCLEOTIDE SEQUENCE</scope>
    <source>
        <strain evidence="1">Expedition CK06-06</strain>
    </source>
</reference>
<evidence type="ECO:0000313" key="1">
    <source>
        <dbReference type="EMBL" id="GAG89387.1"/>
    </source>
</evidence>
<gene>
    <name evidence="1" type="ORF">S01H4_25091</name>
</gene>
<protein>
    <submittedName>
        <fullName evidence="1">Uncharacterized protein</fullName>
    </submittedName>
</protein>
<sequence>MKLNRDSSNRHIRGAKEMTDTLANVFRAQLMASFSIVASNEALDSTLGRALDEFLEKSDTQFQLPPAMMLDFMDNNVATTLDQMQDARSRIADRCVEMLGVTDTTLTDADLTALLDQEEGDQAQ</sequence>
<accession>X1C7U4</accession>
<comment type="caution">
    <text evidence="1">The sequence shown here is derived from an EMBL/GenBank/DDBJ whole genome shotgun (WGS) entry which is preliminary data.</text>
</comment>